<dbReference type="EMBL" id="MFGW01000111">
    <property type="protein sequence ID" value="OGF65588.1"/>
    <property type="molecule type" value="Genomic_DNA"/>
</dbReference>
<evidence type="ECO:0000313" key="6">
    <source>
        <dbReference type="Proteomes" id="UP000178943"/>
    </source>
</evidence>
<dbReference type="Gene3D" id="1.25.40.10">
    <property type="entry name" value="Tetratricopeptide repeat domain"/>
    <property type="match status" value="6"/>
</dbReference>
<keyword evidence="1" id="KW-0677">Repeat</keyword>
<feature type="domain" description="Protein kinase" evidence="4">
    <location>
        <begin position="375"/>
        <end position="666"/>
    </location>
</feature>
<dbReference type="Pfam" id="PF13371">
    <property type="entry name" value="TPR_9"/>
    <property type="match status" value="1"/>
</dbReference>
<sequence>MFDDTYDKDKKTRNNKILPDSKKIVPGVGPKSIPLKKHPPQSARLDSWQLINRAISLKKEGKFSEALIFLEKAHDIDPHSFHVLSNKAEVLFELKQFEDSLACYAALLEKKPHDTAILTNRAACLLNLGRLDEALKNCNEALKLDPKYAFAYVNKGKILALQGNHKEALSLYEKALSIDQKLDEAYNSKGLSLEMSGNITEAIRCYDKALEINPRNADAYNNKGNCMNILGFYREAIPYFDKSLEIEKTVQAYYNKARSLVHLDEYAEALNHYEKAVEIYPECSEALFDKAQIELRVGLRKDAAGSYQCFLDSSPIGMSEQIEIATQWLQNYNQLVTEGQQHIIQQEAHSTKPASDEIIYTSPAVKKADYVTEKYQVNKVLYDGTFSIYYLVYSEEHKSVYVLKTFQDKFLEDAGVRKQFIECTAILTEIPRHPFIVRSYFMDKISNKPYIATEYVAKGDYNLNSLEGYLLYRPPDLIQSLQWAIQFCYGMEHLLSHGVRCHFNIKPSNILIGQDKTIKINDSAIAGSLLSFTSFRGLMLSYEQGIVGLAFRNIDGNGLGAPCYMSPEQFTNASACDERTDIYSFGIVMYQMASRGQLPFTAQTPRDASDEEAERFWQTLHILQSKSMPPKLTSPLYPFISRCLQKNPNDRYAHFKELREELETLLKSYTGESYLPLDIESIDSLEWTNHGRGLADLEFFDEAMSSFDKALEFDEQNALALRNKANCYFSLRKFEDAIDWYQKANQADPLDPAIWNDKGYCYCIMHQFDEAFECYTNACELDPHFALGWYNKGVCYETIKDYLSAINCYDKVLEINPKHINAWFNKGRSYRRTGIFEKALNCYEKILEIDPLYHESWNDRGICYYSLNDFRSALACFTKALEIQPKFAKASYNKGLTLSNLGLVNQALECYEKALEIDPLYADAWYNKGIIYFNTGRYNDALNCFDKAIKADQLLIDAWFSKAGCLYNLGQFEEALFCYDSIIEINSEYNTKAIYAKGYMLEKLSRLQEARRTFEQVLELDPAHIWAWYRKACVEDKIYDKIASMLSFRRFLSLVPPQHELEISYAKLRIQDLEKQ</sequence>
<dbReference type="InterPro" id="IPR019734">
    <property type="entry name" value="TPR_rpt"/>
</dbReference>
<dbReference type="Pfam" id="PF00515">
    <property type="entry name" value="TPR_1"/>
    <property type="match status" value="5"/>
</dbReference>
<feature type="repeat" description="TPR" evidence="3">
    <location>
        <begin position="115"/>
        <end position="148"/>
    </location>
</feature>
<dbReference type="SUPFAM" id="SSF48452">
    <property type="entry name" value="TPR-like"/>
    <property type="match status" value="2"/>
</dbReference>
<feature type="repeat" description="TPR" evidence="3">
    <location>
        <begin position="149"/>
        <end position="182"/>
    </location>
</feature>
<feature type="repeat" description="TPR" evidence="3">
    <location>
        <begin position="888"/>
        <end position="921"/>
    </location>
</feature>
<dbReference type="Pfam" id="PF00069">
    <property type="entry name" value="Pkinase"/>
    <property type="match status" value="1"/>
</dbReference>
<dbReference type="InterPro" id="IPR051685">
    <property type="entry name" value="Ycf3/AcsC/BcsC/TPR_MFPF"/>
</dbReference>
<feature type="repeat" description="TPR" evidence="3">
    <location>
        <begin position="752"/>
        <end position="785"/>
    </location>
</feature>
<dbReference type="PROSITE" id="PS50005">
    <property type="entry name" value="TPR"/>
    <property type="match status" value="13"/>
</dbReference>
<evidence type="ECO:0000313" key="5">
    <source>
        <dbReference type="EMBL" id="OGF65588.1"/>
    </source>
</evidence>
<dbReference type="PROSITE" id="PS50011">
    <property type="entry name" value="PROTEIN_KINASE_DOM"/>
    <property type="match status" value="1"/>
</dbReference>
<comment type="caution">
    <text evidence="5">The sequence shown here is derived from an EMBL/GenBank/DDBJ whole genome shotgun (WGS) entry which is preliminary data.</text>
</comment>
<feature type="repeat" description="TPR" evidence="3">
    <location>
        <begin position="250"/>
        <end position="283"/>
    </location>
</feature>
<dbReference type="Pfam" id="PF13424">
    <property type="entry name" value="TPR_12"/>
    <property type="match status" value="2"/>
</dbReference>
<dbReference type="SMART" id="SM00028">
    <property type="entry name" value="TPR"/>
    <property type="match status" value="17"/>
</dbReference>
<dbReference type="SUPFAM" id="SSF56112">
    <property type="entry name" value="Protein kinase-like (PK-like)"/>
    <property type="match status" value="1"/>
</dbReference>
<dbReference type="SUPFAM" id="SSF48439">
    <property type="entry name" value="Protein prenylyltransferase"/>
    <property type="match status" value="1"/>
</dbReference>
<name>A0A1F5VQI9_9BACT</name>
<organism evidence="5 6">
    <name type="scientific">Candidatus Fischerbacteria bacterium RBG_13_37_8</name>
    <dbReference type="NCBI Taxonomy" id="1817863"/>
    <lineage>
        <taxon>Bacteria</taxon>
        <taxon>Candidatus Fischeribacteriota</taxon>
    </lineage>
</organism>
<feature type="repeat" description="TPR" evidence="3">
    <location>
        <begin position="991"/>
        <end position="1024"/>
    </location>
</feature>
<feature type="repeat" description="TPR" evidence="3">
    <location>
        <begin position="718"/>
        <end position="751"/>
    </location>
</feature>
<dbReference type="PANTHER" id="PTHR44943:SF4">
    <property type="entry name" value="TPR REPEAT-CONTAINING PROTEIN MJ0798"/>
    <property type="match status" value="1"/>
</dbReference>
<accession>A0A1F5VQI9</accession>
<dbReference type="Proteomes" id="UP000178943">
    <property type="component" value="Unassembled WGS sequence"/>
</dbReference>
<dbReference type="Pfam" id="PF13181">
    <property type="entry name" value="TPR_8"/>
    <property type="match status" value="2"/>
</dbReference>
<dbReference type="InterPro" id="IPR011990">
    <property type="entry name" value="TPR-like_helical_dom_sf"/>
</dbReference>
<keyword evidence="2 3" id="KW-0802">TPR repeat</keyword>
<protein>
    <recommendedName>
        <fullName evidence="4">Protein kinase domain-containing protein</fullName>
    </recommendedName>
</protein>
<proteinExistence type="predicted"/>
<dbReference type="GO" id="GO:0005524">
    <property type="term" value="F:ATP binding"/>
    <property type="evidence" value="ECO:0007669"/>
    <property type="project" value="InterPro"/>
</dbReference>
<feature type="repeat" description="TPR" evidence="3">
    <location>
        <begin position="820"/>
        <end position="853"/>
    </location>
</feature>
<feature type="repeat" description="TPR" evidence="3">
    <location>
        <begin position="183"/>
        <end position="216"/>
    </location>
</feature>
<gene>
    <name evidence="5" type="ORF">A2Y62_12745</name>
</gene>
<evidence type="ECO:0000256" key="1">
    <source>
        <dbReference type="ARBA" id="ARBA00022737"/>
    </source>
</evidence>
<reference evidence="5 6" key="1">
    <citation type="journal article" date="2016" name="Nat. Commun.">
        <title>Thousands of microbial genomes shed light on interconnected biogeochemical processes in an aquifer system.</title>
        <authorList>
            <person name="Anantharaman K."/>
            <person name="Brown C.T."/>
            <person name="Hug L.A."/>
            <person name="Sharon I."/>
            <person name="Castelle C.J."/>
            <person name="Probst A.J."/>
            <person name="Thomas B.C."/>
            <person name="Singh A."/>
            <person name="Wilkins M.J."/>
            <person name="Karaoz U."/>
            <person name="Brodie E.L."/>
            <person name="Williams K.H."/>
            <person name="Hubbard S.S."/>
            <person name="Banfield J.F."/>
        </authorList>
    </citation>
    <scope>NUCLEOTIDE SEQUENCE [LARGE SCALE GENOMIC DNA]</scope>
</reference>
<feature type="repeat" description="TPR" evidence="3">
    <location>
        <begin position="854"/>
        <end position="887"/>
    </location>
</feature>
<dbReference type="InterPro" id="IPR000719">
    <property type="entry name" value="Prot_kinase_dom"/>
</dbReference>
<dbReference type="STRING" id="1817863.A2Y62_12745"/>
<dbReference type="PROSITE" id="PS50293">
    <property type="entry name" value="TPR_REGION"/>
    <property type="match status" value="6"/>
</dbReference>
<dbReference type="PANTHER" id="PTHR44943">
    <property type="entry name" value="CELLULOSE SYNTHASE OPERON PROTEIN C"/>
    <property type="match status" value="1"/>
</dbReference>
<dbReference type="Gene3D" id="3.30.200.20">
    <property type="entry name" value="Phosphorylase Kinase, domain 1"/>
    <property type="match status" value="1"/>
</dbReference>
<evidence type="ECO:0000259" key="4">
    <source>
        <dbReference type="PROSITE" id="PS50011"/>
    </source>
</evidence>
<dbReference type="AlphaFoldDB" id="A0A1F5VQI9"/>
<feature type="repeat" description="TPR" evidence="3">
    <location>
        <begin position="786"/>
        <end position="819"/>
    </location>
</feature>
<dbReference type="Gene3D" id="1.10.510.10">
    <property type="entry name" value="Transferase(Phosphotransferase) domain 1"/>
    <property type="match status" value="1"/>
</dbReference>
<dbReference type="CDD" id="cd14014">
    <property type="entry name" value="STKc_PknB_like"/>
    <property type="match status" value="1"/>
</dbReference>
<dbReference type="Pfam" id="PF13432">
    <property type="entry name" value="TPR_16"/>
    <property type="match status" value="1"/>
</dbReference>
<feature type="repeat" description="TPR" evidence="3">
    <location>
        <begin position="684"/>
        <end position="717"/>
    </location>
</feature>
<dbReference type="InterPro" id="IPR011009">
    <property type="entry name" value="Kinase-like_dom_sf"/>
</dbReference>
<evidence type="ECO:0000256" key="3">
    <source>
        <dbReference type="PROSITE-ProRule" id="PRU00339"/>
    </source>
</evidence>
<dbReference type="GO" id="GO:0004672">
    <property type="term" value="F:protein kinase activity"/>
    <property type="evidence" value="ECO:0007669"/>
    <property type="project" value="InterPro"/>
</dbReference>
<evidence type="ECO:0000256" key="2">
    <source>
        <dbReference type="ARBA" id="ARBA00022803"/>
    </source>
</evidence>
<feature type="repeat" description="TPR" evidence="3">
    <location>
        <begin position="922"/>
        <end position="955"/>
    </location>
</feature>